<protein>
    <submittedName>
        <fullName evidence="1">Uncharacterized protein</fullName>
    </submittedName>
</protein>
<dbReference type="EMBL" id="JAAXPC010000006">
    <property type="protein sequence ID" value="NKY02236.1"/>
    <property type="molecule type" value="Genomic_DNA"/>
</dbReference>
<evidence type="ECO:0000313" key="1">
    <source>
        <dbReference type="EMBL" id="NKY02236.1"/>
    </source>
</evidence>
<dbReference type="Proteomes" id="UP000563898">
    <property type="component" value="Unassembled WGS sequence"/>
</dbReference>
<comment type="caution">
    <text evidence="1">The sequence shown here is derived from an EMBL/GenBank/DDBJ whole genome shotgun (WGS) entry which is preliminary data.</text>
</comment>
<sequence length="185" mass="21092">MCEQCVVSPVYFGEPLPGWTLARARLESPVADWRQGQWGLIRADDPTFVWWTTPTPSPTRGMSEDEEDAWWAERAGGHQDLAAQDPEVERELWATDERCADFLSAFRACSPNDGFDLVTAAAHCGYERARDGVFEIWFFDYLGDHLRSAPAEVDPYDERPELVRDLPFDATIGRHPLPGEPFYRQ</sequence>
<dbReference type="RefSeq" id="WP_006370247.1">
    <property type="nucleotide sequence ID" value="NZ_CP116236.1"/>
</dbReference>
<proteinExistence type="predicted"/>
<reference evidence="1 2" key="1">
    <citation type="submission" date="2020-04" db="EMBL/GenBank/DDBJ databases">
        <title>MicrobeNet Type strains.</title>
        <authorList>
            <person name="Nicholson A.C."/>
        </authorList>
    </citation>
    <scope>NUCLEOTIDE SEQUENCE [LARGE SCALE GENOMIC DNA]</scope>
    <source>
        <strain evidence="1 2">ATCC BAA-14</strain>
    </source>
</reference>
<evidence type="ECO:0000313" key="2">
    <source>
        <dbReference type="Proteomes" id="UP000563898"/>
    </source>
</evidence>
<name>A0A846WMI8_9ACTN</name>
<organism evidence="1 2">
    <name type="scientific">Gordonia polyisoprenivorans</name>
    <dbReference type="NCBI Taxonomy" id="84595"/>
    <lineage>
        <taxon>Bacteria</taxon>
        <taxon>Bacillati</taxon>
        <taxon>Actinomycetota</taxon>
        <taxon>Actinomycetes</taxon>
        <taxon>Mycobacteriales</taxon>
        <taxon>Gordoniaceae</taxon>
        <taxon>Gordonia</taxon>
    </lineage>
</organism>
<gene>
    <name evidence="1" type="ORF">HGA05_11675</name>
</gene>
<accession>A0A846WMI8</accession>
<dbReference type="AlphaFoldDB" id="A0A846WMI8"/>